<gene>
    <name evidence="1" type="ORF">DFH07DRAFT_771525</name>
</gene>
<evidence type="ECO:0000313" key="2">
    <source>
        <dbReference type="Proteomes" id="UP001215280"/>
    </source>
</evidence>
<proteinExistence type="predicted"/>
<sequence length="186" mass="20241">MPFTIYGVSPEETVDVGGYSLVFGDSRNQIRRMPVSRTGFAAPRIIHGQAGHVAEADRVRPPIPFPNRAKIVPVPLPPPPPTPVFPAPALTDVDLAMYIAPLIVNGWLIRRSTVTEDRALHRSLSLTCSHHFNDHTTARLFLSTIVAIIPTPTPGSLERVRVRLSTMNAPPRILIQSVSELAPGAP</sequence>
<dbReference type="AlphaFoldDB" id="A0AAD7JBX7"/>
<accession>A0AAD7JBX7</accession>
<protein>
    <submittedName>
        <fullName evidence="1">Uncharacterized protein</fullName>
    </submittedName>
</protein>
<evidence type="ECO:0000313" key="1">
    <source>
        <dbReference type="EMBL" id="KAJ7761195.1"/>
    </source>
</evidence>
<dbReference type="Proteomes" id="UP001215280">
    <property type="component" value="Unassembled WGS sequence"/>
</dbReference>
<name>A0AAD7JBX7_9AGAR</name>
<reference evidence="1" key="1">
    <citation type="submission" date="2023-03" db="EMBL/GenBank/DDBJ databases">
        <title>Massive genome expansion in bonnet fungi (Mycena s.s.) driven by repeated elements and novel gene families across ecological guilds.</title>
        <authorList>
            <consortium name="Lawrence Berkeley National Laboratory"/>
            <person name="Harder C.B."/>
            <person name="Miyauchi S."/>
            <person name="Viragh M."/>
            <person name="Kuo A."/>
            <person name="Thoen E."/>
            <person name="Andreopoulos B."/>
            <person name="Lu D."/>
            <person name="Skrede I."/>
            <person name="Drula E."/>
            <person name="Henrissat B."/>
            <person name="Morin E."/>
            <person name="Kohler A."/>
            <person name="Barry K."/>
            <person name="LaButti K."/>
            <person name="Morin E."/>
            <person name="Salamov A."/>
            <person name="Lipzen A."/>
            <person name="Mereny Z."/>
            <person name="Hegedus B."/>
            <person name="Baldrian P."/>
            <person name="Stursova M."/>
            <person name="Weitz H."/>
            <person name="Taylor A."/>
            <person name="Grigoriev I.V."/>
            <person name="Nagy L.G."/>
            <person name="Martin F."/>
            <person name="Kauserud H."/>
        </authorList>
    </citation>
    <scope>NUCLEOTIDE SEQUENCE</scope>
    <source>
        <strain evidence="1">CBHHK188m</strain>
    </source>
</reference>
<organism evidence="1 2">
    <name type="scientific">Mycena maculata</name>
    <dbReference type="NCBI Taxonomy" id="230809"/>
    <lineage>
        <taxon>Eukaryota</taxon>
        <taxon>Fungi</taxon>
        <taxon>Dikarya</taxon>
        <taxon>Basidiomycota</taxon>
        <taxon>Agaricomycotina</taxon>
        <taxon>Agaricomycetes</taxon>
        <taxon>Agaricomycetidae</taxon>
        <taxon>Agaricales</taxon>
        <taxon>Marasmiineae</taxon>
        <taxon>Mycenaceae</taxon>
        <taxon>Mycena</taxon>
    </lineage>
</organism>
<comment type="caution">
    <text evidence="1">The sequence shown here is derived from an EMBL/GenBank/DDBJ whole genome shotgun (WGS) entry which is preliminary data.</text>
</comment>
<dbReference type="EMBL" id="JARJLG010000046">
    <property type="protein sequence ID" value="KAJ7761195.1"/>
    <property type="molecule type" value="Genomic_DNA"/>
</dbReference>
<keyword evidence="2" id="KW-1185">Reference proteome</keyword>